<feature type="chain" id="PRO_5035767520" evidence="1">
    <location>
        <begin position="18"/>
        <end position="205"/>
    </location>
</feature>
<keyword evidence="3" id="KW-1185">Reference proteome</keyword>
<accession>A0A8R1E8D1</accession>
<dbReference type="EnsemblMetazoa" id="CJA31196.1">
    <property type="protein sequence ID" value="CJA31196.1"/>
    <property type="gene ID" value="WBGene00207043"/>
</dbReference>
<evidence type="ECO:0000313" key="3">
    <source>
        <dbReference type="Proteomes" id="UP000005237"/>
    </source>
</evidence>
<protein>
    <submittedName>
        <fullName evidence="2">Uncharacterized protein</fullName>
    </submittedName>
</protein>
<reference evidence="2" key="2">
    <citation type="submission" date="2022-06" db="UniProtKB">
        <authorList>
            <consortium name="EnsemblMetazoa"/>
        </authorList>
    </citation>
    <scope>IDENTIFICATION</scope>
    <source>
        <strain evidence="2">DF5081</strain>
    </source>
</reference>
<dbReference type="AlphaFoldDB" id="A0A8R1E8D1"/>
<dbReference type="Proteomes" id="UP000005237">
    <property type="component" value="Unassembled WGS sequence"/>
</dbReference>
<evidence type="ECO:0000256" key="1">
    <source>
        <dbReference type="SAM" id="SignalP"/>
    </source>
</evidence>
<sequence>MLLLCCALYQRLGSVCGSEVLSRIGFLSTLLLYLVDRAAASIAVTLRSSRNSTNVLASAMDRSHRVSMKNAACCVTYHELQTLRVRAAKWRLHHDIHDVFVQIASRRVYQRVDDENRTCHNIAVCRAGVDDVARPIAIVVCLHTTIYQEFDSHTTLTIAGSSCVLCVMCVSCLSQPELSRDYPLNLSISFSGGKETKKDSPSNGE</sequence>
<proteinExistence type="predicted"/>
<reference evidence="3" key="1">
    <citation type="submission" date="2010-08" db="EMBL/GenBank/DDBJ databases">
        <authorList>
            <consortium name="Caenorhabditis japonica Sequencing Consortium"/>
            <person name="Wilson R.K."/>
        </authorList>
    </citation>
    <scope>NUCLEOTIDE SEQUENCE [LARGE SCALE GENOMIC DNA]</scope>
    <source>
        <strain evidence="3">DF5081</strain>
    </source>
</reference>
<keyword evidence="1" id="KW-0732">Signal</keyword>
<organism evidence="2 3">
    <name type="scientific">Caenorhabditis japonica</name>
    <dbReference type="NCBI Taxonomy" id="281687"/>
    <lineage>
        <taxon>Eukaryota</taxon>
        <taxon>Metazoa</taxon>
        <taxon>Ecdysozoa</taxon>
        <taxon>Nematoda</taxon>
        <taxon>Chromadorea</taxon>
        <taxon>Rhabditida</taxon>
        <taxon>Rhabditina</taxon>
        <taxon>Rhabditomorpha</taxon>
        <taxon>Rhabditoidea</taxon>
        <taxon>Rhabditidae</taxon>
        <taxon>Peloderinae</taxon>
        <taxon>Caenorhabditis</taxon>
    </lineage>
</organism>
<evidence type="ECO:0000313" key="2">
    <source>
        <dbReference type="EnsemblMetazoa" id="CJA31196.1"/>
    </source>
</evidence>
<name>A0A8R1E8D1_CAEJA</name>
<feature type="signal peptide" evidence="1">
    <location>
        <begin position="1"/>
        <end position="17"/>
    </location>
</feature>